<dbReference type="OrthoDB" id="9798761at2"/>
<evidence type="ECO:0000259" key="1">
    <source>
        <dbReference type="Pfam" id="PF03235"/>
    </source>
</evidence>
<dbReference type="PANTHER" id="PTHR37292">
    <property type="entry name" value="VNG6097C"/>
    <property type="match status" value="1"/>
</dbReference>
<keyword evidence="3" id="KW-1185">Reference proteome</keyword>
<proteinExistence type="predicted"/>
<dbReference type="Pfam" id="PF03235">
    <property type="entry name" value="GmrSD_N"/>
    <property type="match status" value="1"/>
</dbReference>
<comment type="caution">
    <text evidence="2">The sequence shown here is derived from an EMBL/GenBank/DDBJ whole genome shotgun (WGS) entry which is preliminary data.</text>
</comment>
<dbReference type="EMBL" id="SJPX01000006">
    <property type="protein sequence ID" value="TWU46502.1"/>
    <property type="molecule type" value="Genomic_DNA"/>
</dbReference>
<gene>
    <name evidence="2" type="ORF">Poly59_54750</name>
</gene>
<accession>A0A5C6EBY6</accession>
<name>A0A5C6EBY6_9BACT</name>
<evidence type="ECO:0000313" key="3">
    <source>
        <dbReference type="Proteomes" id="UP000317977"/>
    </source>
</evidence>
<dbReference type="Proteomes" id="UP000317977">
    <property type="component" value="Unassembled WGS sequence"/>
</dbReference>
<evidence type="ECO:0000313" key="2">
    <source>
        <dbReference type="EMBL" id="TWU46502.1"/>
    </source>
</evidence>
<dbReference type="InterPro" id="IPR004919">
    <property type="entry name" value="GmrSD_N"/>
</dbReference>
<protein>
    <recommendedName>
        <fullName evidence="1">GmrSD restriction endonucleases N-terminal domain-containing protein</fullName>
    </recommendedName>
</protein>
<feature type="domain" description="GmrSD restriction endonucleases N-terminal" evidence="1">
    <location>
        <begin position="9"/>
        <end position="254"/>
    </location>
</feature>
<dbReference type="PANTHER" id="PTHR37292:SF2">
    <property type="entry name" value="DUF262 DOMAIN-CONTAINING PROTEIN"/>
    <property type="match status" value="1"/>
</dbReference>
<reference evidence="2 3" key="1">
    <citation type="submission" date="2019-02" db="EMBL/GenBank/DDBJ databases">
        <title>Deep-cultivation of Planctomycetes and their phenomic and genomic characterization uncovers novel biology.</title>
        <authorList>
            <person name="Wiegand S."/>
            <person name="Jogler M."/>
            <person name="Boedeker C."/>
            <person name="Pinto D."/>
            <person name="Vollmers J."/>
            <person name="Rivas-Marin E."/>
            <person name="Kohn T."/>
            <person name="Peeters S.H."/>
            <person name="Heuer A."/>
            <person name="Rast P."/>
            <person name="Oberbeckmann S."/>
            <person name="Bunk B."/>
            <person name="Jeske O."/>
            <person name="Meyerdierks A."/>
            <person name="Storesund J.E."/>
            <person name="Kallscheuer N."/>
            <person name="Luecker S."/>
            <person name="Lage O.M."/>
            <person name="Pohl T."/>
            <person name="Merkel B.J."/>
            <person name="Hornburger P."/>
            <person name="Mueller R.-W."/>
            <person name="Bruemmer F."/>
            <person name="Labrenz M."/>
            <person name="Spormann A.M."/>
            <person name="Op Den Camp H."/>
            <person name="Overmann J."/>
            <person name="Amann R."/>
            <person name="Jetten M.S.M."/>
            <person name="Mascher T."/>
            <person name="Medema M.H."/>
            <person name="Devos D.P."/>
            <person name="Kaster A.-K."/>
            <person name="Ovreas L."/>
            <person name="Rohde M."/>
            <person name="Galperin M.Y."/>
            <person name="Jogler C."/>
        </authorList>
    </citation>
    <scope>NUCLEOTIDE SEQUENCE [LARGE SCALE GENOMIC DNA]</scope>
    <source>
        <strain evidence="2 3">Poly59</strain>
    </source>
</reference>
<dbReference type="RefSeq" id="WP_146537025.1">
    <property type="nucleotide sequence ID" value="NZ_SJPX01000006.1"/>
</dbReference>
<dbReference type="AlphaFoldDB" id="A0A5C6EBY6"/>
<organism evidence="2 3">
    <name type="scientific">Rubripirellula reticaptiva</name>
    <dbReference type="NCBI Taxonomy" id="2528013"/>
    <lineage>
        <taxon>Bacteria</taxon>
        <taxon>Pseudomonadati</taxon>
        <taxon>Planctomycetota</taxon>
        <taxon>Planctomycetia</taxon>
        <taxon>Pirellulales</taxon>
        <taxon>Pirellulaceae</taxon>
        <taxon>Rubripirellula</taxon>
    </lineage>
</organism>
<sequence length="627" mass="70661">MFDSTKEDLKDILRDADAGKLQLPDFQRSYVWTDEDVRSLVASIAKGFPVGALLTLQTGSEVAFKPRLIAGVPEKDVEPSELLLDGQQRITSLYQCTFSKSAVRTTLQNKKKVQVERHYYIDIKRSINGDADLYEAIVGVPADRVLRTNFGKDVSLDVSSPELEYANDMFPLDQSFDSKDWFYGWRDYWKPQDRDVVDLEKDFYRQVLERIERYKMPIIRLDKSNSREAICLVFEKVNVGGKKLDAFELLTAVYASSKFDLREAWSGEAPKPNKKKKDLNPGIKKRLVGGDFPRRVLRPIENTDFIQSCTLLHTRELRLEKEAAGAAGKELPQISCNRQALLGLPLTAFSKHQPAVERGFIATAEFLNEQKIISERDVPYSSQVNALASLFATLGKHADTLPAKEKITRWFWAGALGELYGGGSETRMARDLHELVPWIQGNGPVPQTIGDAIFQQDRLRSLRGRMSAAYKAIHALLMRHGCRDFIHGKSVELMTFFESKMDVHHIFPRDWCVKQGIDKKVYDSIINKTPLSKKSNIIIGGVAPSVYLAKIEKRSGISSVDLDELLHSHLIEPSYLRADDFQGFFDARMTALSSLIGDAIGKTVVLDHGTNELEIEVGDDESEVEGL</sequence>